<dbReference type="Proteomes" id="UP000224854">
    <property type="component" value="Unassembled WGS sequence"/>
</dbReference>
<evidence type="ECO:0000256" key="2">
    <source>
        <dbReference type="ARBA" id="ARBA00022525"/>
    </source>
</evidence>
<protein>
    <recommendedName>
        <fullName evidence="6">AA1-like domain-containing protein</fullName>
    </recommendedName>
</protein>
<evidence type="ECO:0000256" key="5">
    <source>
        <dbReference type="SAM" id="SignalP"/>
    </source>
</evidence>
<name>A0A2C5ZRZ4_9HYPO</name>
<dbReference type="AlphaFoldDB" id="A0A2C5ZRZ4"/>
<keyword evidence="3 5" id="KW-0732">Signal</keyword>
<evidence type="ECO:0000313" key="8">
    <source>
        <dbReference type="Proteomes" id="UP000224854"/>
    </source>
</evidence>
<keyword evidence="4" id="KW-1015">Disulfide bond</keyword>
<comment type="caution">
    <text evidence="7">The sequence shown here is derived from an EMBL/GenBank/DDBJ whole genome shotgun (WGS) entry which is preliminary data.</text>
</comment>
<comment type="subcellular location">
    <subcellularLocation>
        <location evidence="1">Secreted</location>
    </subcellularLocation>
</comment>
<accession>A0A2C5ZRZ4</accession>
<organism evidence="7 8">
    <name type="scientific">Ophiocordyceps australis</name>
    <dbReference type="NCBI Taxonomy" id="1399860"/>
    <lineage>
        <taxon>Eukaryota</taxon>
        <taxon>Fungi</taxon>
        <taxon>Dikarya</taxon>
        <taxon>Ascomycota</taxon>
        <taxon>Pezizomycotina</taxon>
        <taxon>Sordariomycetes</taxon>
        <taxon>Hypocreomycetidae</taxon>
        <taxon>Hypocreales</taxon>
        <taxon>Ophiocordycipitaceae</taxon>
        <taxon>Ophiocordyceps</taxon>
    </lineage>
</organism>
<reference evidence="7 8" key="1">
    <citation type="submission" date="2017-06" db="EMBL/GenBank/DDBJ databases">
        <title>Ant-infecting Ophiocordyceps genomes reveal a high diversity of potential behavioral manipulation genes and a possible major role for enterotoxins.</title>
        <authorList>
            <person name="De Bekker C."/>
            <person name="Evans H.C."/>
            <person name="Brachmann A."/>
            <person name="Hughes D.P."/>
        </authorList>
    </citation>
    <scope>NUCLEOTIDE SEQUENCE [LARGE SCALE GENOMIC DNA]</scope>
    <source>
        <strain evidence="7 8">1348a</strain>
    </source>
</reference>
<dbReference type="Pfam" id="PF16541">
    <property type="entry name" value="AltA1"/>
    <property type="match status" value="1"/>
</dbReference>
<keyword evidence="2" id="KW-0964">Secreted</keyword>
<evidence type="ECO:0000256" key="4">
    <source>
        <dbReference type="ARBA" id="ARBA00023157"/>
    </source>
</evidence>
<evidence type="ECO:0000313" key="7">
    <source>
        <dbReference type="EMBL" id="PHH82583.1"/>
    </source>
</evidence>
<proteinExistence type="predicted"/>
<evidence type="ECO:0000259" key="6">
    <source>
        <dbReference type="Pfam" id="PF16541"/>
    </source>
</evidence>
<dbReference type="OrthoDB" id="3539798at2759"/>
<sequence length="182" mass="20113">MRTSILSVVSALSLAFAAPYNPPTCGQRSSQVSDFTVKDFDFHASYIFTTPAHQNSWGYVNFTLTNSAVDYPVECSAASSQLNDFFYGTQVYQCKVPNKAEAGPATFTFSRPSGDLMINQTWYCPQEGSRYEAHGGTRLNLTCADKYEQNPDWKPGQIYSTRTVTCDHVTAQARITEISAVA</sequence>
<feature type="signal peptide" evidence="5">
    <location>
        <begin position="1"/>
        <end position="17"/>
    </location>
</feature>
<dbReference type="InterPro" id="IPR032382">
    <property type="entry name" value="AltA1"/>
</dbReference>
<feature type="domain" description="AA1-like" evidence="6">
    <location>
        <begin position="37"/>
        <end position="166"/>
    </location>
</feature>
<gene>
    <name evidence="7" type="ORF">CDD82_5508</name>
</gene>
<evidence type="ECO:0000256" key="3">
    <source>
        <dbReference type="ARBA" id="ARBA00022729"/>
    </source>
</evidence>
<feature type="chain" id="PRO_5012971151" description="AA1-like domain-containing protein" evidence="5">
    <location>
        <begin position="18"/>
        <end position="182"/>
    </location>
</feature>
<keyword evidence="8" id="KW-1185">Reference proteome</keyword>
<evidence type="ECO:0000256" key="1">
    <source>
        <dbReference type="ARBA" id="ARBA00004613"/>
    </source>
</evidence>
<dbReference type="EMBL" id="NJEU01000051">
    <property type="protein sequence ID" value="PHH82583.1"/>
    <property type="molecule type" value="Genomic_DNA"/>
</dbReference>
<dbReference type="GO" id="GO:0005576">
    <property type="term" value="C:extracellular region"/>
    <property type="evidence" value="ECO:0007669"/>
    <property type="project" value="UniProtKB-SubCell"/>
</dbReference>